<evidence type="ECO:0000313" key="11">
    <source>
        <dbReference type="Proteomes" id="UP000298327"/>
    </source>
</evidence>
<dbReference type="STRING" id="205917.A0A4Y9YWN7"/>
<dbReference type="InterPro" id="IPR045473">
    <property type="entry name" value="ASM_C"/>
</dbReference>
<keyword evidence="11" id="KW-1185">Reference proteome</keyword>
<evidence type="ECO:0000256" key="2">
    <source>
        <dbReference type="ARBA" id="ARBA00022723"/>
    </source>
</evidence>
<feature type="domain" description="Sphingomyelin phosphodiesterase C-terminal" evidence="9">
    <location>
        <begin position="850"/>
        <end position="973"/>
    </location>
</feature>
<comment type="cofactor">
    <cofactor evidence="1">
        <name>Zn(2+)</name>
        <dbReference type="ChEBI" id="CHEBI:29105"/>
    </cofactor>
</comment>
<evidence type="ECO:0000259" key="8">
    <source>
        <dbReference type="Pfam" id="PF05378"/>
    </source>
</evidence>
<protein>
    <recommendedName>
        <fullName evidence="12">Saposin B-type domain-containing protein</fullName>
    </recommendedName>
</protein>
<comment type="caution">
    <text evidence="10">The sequence shown here is derived from an EMBL/GenBank/DDBJ whole genome shotgun (WGS) entry which is preliminary data.</text>
</comment>
<dbReference type="InterPro" id="IPR041805">
    <property type="entry name" value="ASMase/PPN1_MPP"/>
</dbReference>
<sequence>MTTAAHTHWGRRWRVNSNDTSSATHNDLIFILSLNRTNTDSVLLDFERTSEGDRGIVAWHKKLTTTNPNEGIENVISALFEKAQIDASSVASVTIGTTHFINAVLEKNRSRLAPVAVLRLLICRYCAFLKGGLEVDGHLISQVDEEEIAREALAIKFMGLKAIVINSGFSPADVEEQHEEKVRDIVLRHPEADVVISKEVANLGFMEHHQRLPPRDNWPPELTCPIFLTQNDGTILPAHNAARLPIRTFASGLTNYICGARFLAQSDYREALLVVDIGDTSMAVGMLLPSGFPKQAAAVTELAGIRMNFSFPDVKSIALGGGSIVRRSDKGLTIGPDSVGYQIKEKALVFGGDVPTTTDLARHSLLICGRAPDVGASYIMMILSFFPAVLTLLSGLLYVRADLFDDIVSALTTATDCTSCHATVLPPLQTLSRQGDAAFVQTMTAVCETLQLADDAVCAGEMQRSGPVLAHSLRGFTVNGTTATKFCDAVFGLCQPPPVTPFNVTFPRPAPANPKKSTSSGRPTFQVVHLSDVHIDRKYQVCDLTMYSVIVQKMTLSFKVGAEANCAESICCRTTSSPSGNTTEPAGPFGNARCDSPVDLAESLLSAVDTIAPHASFTILTGDVVERDTWLVNRSEVTVDLEAWNSEMLQGLRTAVYPAIGNHDTAPVNAFSRNVTQTLDNSQWVFDIETTGWKPWIGGEAAGEVHDMSGSYSVQVPGTDLRILSVNTQYWYKQNFWLYDRDEQIADPNGLLAFMVKQLQLAEDSSQRVWIIGHIPSGKADTAHDQVCVYNYKVDTRTLSQRSSLVTVTRRVLHSRARDRLLTLPKDQVEIAYSDWNNRTAATADSILFIGPALTPQSGNPAFKLYDVDPDTYEVMDMKVFITNISDPSFQDQPTWEFYYSARESYGPLVQTLGPTDTLDASFWHRLTEVFAQNDTAFDLWNARQSRGVDVSACTGDCKTTAICDMQSARSESNCDVSTPGVSLKRSETAAMGLSDAIESKSLRTDISLVDENTDLRPLKHGILMVCDEYPWLHTDVSFFAAPGRSKQASLIQTLASCVRGDIFDDIVAALTNATDCASCHALVLPAFQTLAHLGNDAFTGTITDVCQALHLADDDVCAGEMQRSGLLLAHSLRQFTIGGTTATKFCDAVFGLCQPPPVTPFTVPFPRASPANSTRVVSKGRTPFQVVHLSDVHIDREYTVGSNANCTKPICCRDFADGSGTSSTSDQAGPFGNSKCDSPSTLAASLVQAVDDIGANAMFSIFTGDVVEGATWLVSQSEVSNDLEEWNTQMLQGIHLPIFPSIGNQWVLVAGDSVPVNSFPRNITNTTLDPQFVFDVQSSGWKVWINETAAAEVHDMSGSYSVKVPEATDCDSDSFWLYDTDEQIADPNGLLAFMVQQLQIAEDNSERAWIIGHIPSGKADTAHDQSNYYNQIVQRYKNTIAAQFFGHSHKDQFEIAYSDWDNRNAQTADSILFIGPALTPTSGNPAFKLYDVDPDTYEVMDVKVFMTNVSSPTFQENPTWELYYSARASYGPLVGSLEPTDSLNASFWHALTDVFTANDTAFQLWNTRQSRGGAVSACTGACKTTTICDMQSARSENNCDVSTPGLEFKRNEKTTQRHFESDECEGGGLGSMMKKFLAGRR</sequence>
<evidence type="ECO:0000256" key="3">
    <source>
        <dbReference type="ARBA" id="ARBA00022729"/>
    </source>
</evidence>
<reference evidence="10 11" key="1">
    <citation type="submission" date="2019-02" db="EMBL/GenBank/DDBJ databases">
        <title>Genome sequencing of the rare red list fungi Dentipellis fragilis.</title>
        <authorList>
            <person name="Buettner E."/>
            <person name="Kellner H."/>
        </authorList>
    </citation>
    <scope>NUCLEOTIDE SEQUENCE [LARGE SCALE GENOMIC DNA]</scope>
    <source>
        <strain evidence="10 11">DSM 105465</strain>
    </source>
</reference>
<dbReference type="GO" id="GO:0005615">
    <property type="term" value="C:extracellular space"/>
    <property type="evidence" value="ECO:0007669"/>
    <property type="project" value="TreeGrafter"/>
</dbReference>
<evidence type="ECO:0000256" key="4">
    <source>
        <dbReference type="ARBA" id="ARBA00022801"/>
    </source>
</evidence>
<organism evidence="10 11">
    <name type="scientific">Dentipellis fragilis</name>
    <dbReference type="NCBI Taxonomy" id="205917"/>
    <lineage>
        <taxon>Eukaryota</taxon>
        <taxon>Fungi</taxon>
        <taxon>Dikarya</taxon>
        <taxon>Basidiomycota</taxon>
        <taxon>Agaricomycotina</taxon>
        <taxon>Agaricomycetes</taxon>
        <taxon>Russulales</taxon>
        <taxon>Hericiaceae</taxon>
        <taxon>Dentipellis</taxon>
    </lineage>
</organism>
<evidence type="ECO:0000259" key="9">
    <source>
        <dbReference type="Pfam" id="PF19272"/>
    </source>
</evidence>
<keyword evidence="6" id="KW-0325">Glycoprotein</keyword>
<dbReference type="InterPro" id="IPR002821">
    <property type="entry name" value="Hydantoinase_A"/>
</dbReference>
<evidence type="ECO:0000256" key="1">
    <source>
        <dbReference type="ARBA" id="ARBA00001947"/>
    </source>
</evidence>
<feature type="domain" description="Hydantoinase A/oxoprolinase" evidence="7">
    <location>
        <begin position="223"/>
        <end position="360"/>
    </location>
</feature>
<dbReference type="Pfam" id="PF05378">
    <property type="entry name" value="Hydant_A_N"/>
    <property type="match status" value="1"/>
</dbReference>
<dbReference type="Pfam" id="PF01968">
    <property type="entry name" value="Hydantoinase_A"/>
    <property type="match status" value="1"/>
</dbReference>
<gene>
    <name evidence="10" type="ORF">EVG20_g5012</name>
</gene>
<dbReference type="Pfam" id="PF19272">
    <property type="entry name" value="ASMase_C"/>
    <property type="match status" value="1"/>
</dbReference>
<dbReference type="OrthoDB" id="282973at2759"/>
<keyword evidence="5" id="KW-0862">Zinc</keyword>
<evidence type="ECO:0008006" key="12">
    <source>
        <dbReference type="Google" id="ProtNLM"/>
    </source>
</evidence>
<dbReference type="CDD" id="cd00842">
    <property type="entry name" value="MPP_ASMase"/>
    <property type="match status" value="2"/>
</dbReference>
<evidence type="ECO:0000313" key="10">
    <source>
        <dbReference type="EMBL" id="TFY66073.1"/>
    </source>
</evidence>
<dbReference type="SUPFAM" id="SSF56300">
    <property type="entry name" value="Metallo-dependent phosphatases"/>
    <property type="match status" value="2"/>
</dbReference>
<dbReference type="InterPro" id="IPR029052">
    <property type="entry name" value="Metallo-depent_PP-like"/>
</dbReference>
<dbReference type="PANTHER" id="PTHR10340">
    <property type="entry name" value="SPHINGOMYELIN PHOSPHODIESTERASE"/>
    <property type="match status" value="1"/>
</dbReference>
<evidence type="ECO:0000256" key="6">
    <source>
        <dbReference type="ARBA" id="ARBA00023180"/>
    </source>
</evidence>
<proteinExistence type="predicted"/>
<name>A0A4Y9YWN7_9AGAM</name>
<keyword evidence="4" id="KW-0378">Hydrolase</keyword>
<dbReference type="GO" id="GO:0046872">
    <property type="term" value="F:metal ion binding"/>
    <property type="evidence" value="ECO:0007669"/>
    <property type="project" value="UniProtKB-KW"/>
</dbReference>
<keyword evidence="3" id="KW-0732">Signal</keyword>
<evidence type="ECO:0000259" key="7">
    <source>
        <dbReference type="Pfam" id="PF01968"/>
    </source>
</evidence>
<dbReference type="GO" id="GO:0008081">
    <property type="term" value="F:phosphoric diester hydrolase activity"/>
    <property type="evidence" value="ECO:0007669"/>
    <property type="project" value="TreeGrafter"/>
</dbReference>
<keyword evidence="2" id="KW-0479">Metal-binding</keyword>
<feature type="domain" description="Hydantoinase/oxoprolinase N-terminal" evidence="8">
    <location>
        <begin position="37"/>
        <end position="188"/>
    </location>
</feature>
<dbReference type="InterPro" id="IPR008040">
    <property type="entry name" value="Hydant_A_N"/>
</dbReference>
<evidence type="ECO:0000256" key="5">
    <source>
        <dbReference type="ARBA" id="ARBA00022833"/>
    </source>
</evidence>
<accession>A0A4Y9YWN7</accession>
<dbReference type="Proteomes" id="UP000298327">
    <property type="component" value="Unassembled WGS sequence"/>
</dbReference>
<dbReference type="PANTHER" id="PTHR10340:SF34">
    <property type="entry name" value="SPHINGOMYELIN PHOSPHODIESTERASE"/>
    <property type="match status" value="1"/>
</dbReference>
<dbReference type="EMBL" id="SEOQ01000280">
    <property type="protein sequence ID" value="TFY66073.1"/>
    <property type="molecule type" value="Genomic_DNA"/>
</dbReference>
<dbReference type="Gene3D" id="3.60.21.10">
    <property type="match status" value="1"/>
</dbReference>